<dbReference type="PANTHER" id="PTHR34606:SF15">
    <property type="entry name" value="BON DOMAIN-CONTAINING PROTEIN"/>
    <property type="match status" value="1"/>
</dbReference>
<dbReference type="PROSITE" id="PS51257">
    <property type="entry name" value="PROKAR_LIPOPROTEIN"/>
    <property type="match status" value="1"/>
</dbReference>
<evidence type="ECO:0000259" key="2">
    <source>
        <dbReference type="PROSITE" id="PS50914"/>
    </source>
</evidence>
<dbReference type="EMBL" id="FUYC01000005">
    <property type="protein sequence ID" value="SKA82163.1"/>
    <property type="molecule type" value="Genomic_DNA"/>
</dbReference>
<accession>A0A1T4WXQ0</accession>
<evidence type="ECO:0000313" key="3">
    <source>
        <dbReference type="EMBL" id="SKA82163.1"/>
    </source>
</evidence>
<dbReference type="InterPro" id="IPR007055">
    <property type="entry name" value="BON_dom"/>
</dbReference>
<feature type="signal peptide" evidence="1">
    <location>
        <begin position="1"/>
        <end position="22"/>
    </location>
</feature>
<organism evidence="3 4">
    <name type="scientific">Paucidesulfovibrio gracilis DSM 16080</name>
    <dbReference type="NCBI Taxonomy" id="1121449"/>
    <lineage>
        <taxon>Bacteria</taxon>
        <taxon>Pseudomonadati</taxon>
        <taxon>Thermodesulfobacteriota</taxon>
        <taxon>Desulfovibrionia</taxon>
        <taxon>Desulfovibrionales</taxon>
        <taxon>Desulfovibrionaceae</taxon>
        <taxon>Paucidesulfovibrio</taxon>
    </lineage>
</organism>
<dbReference type="AlphaFoldDB" id="A0A1T4WXQ0"/>
<protein>
    <submittedName>
        <fullName evidence="3">Hyperosmotically inducible protein</fullName>
    </submittedName>
</protein>
<dbReference type="RefSeq" id="WP_159447162.1">
    <property type="nucleotide sequence ID" value="NZ_FUYC01000005.1"/>
</dbReference>
<gene>
    <name evidence="3" type="ORF">SAMN02745704_01516</name>
</gene>
<reference evidence="3 4" key="1">
    <citation type="submission" date="2017-02" db="EMBL/GenBank/DDBJ databases">
        <authorList>
            <person name="Peterson S.W."/>
        </authorList>
    </citation>
    <scope>NUCLEOTIDE SEQUENCE [LARGE SCALE GENOMIC DNA]</scope>
    <source>
        <strain evidence="3 4">DSM 16080</strain>
    </source>
</reference>
<sequence length="189" mass="20524">MLRLPLPCLLLLLLLVSGCVTAEGERHYSADPRPQPVLARDRALATEILGRFADEELVGLGQLKAHVYNGHVYLVGEYESEEQRRAALDIVTAVAGSGKVTMRTLPLKRGGQCSDSRNNALARDVTAKLIADSKVHGYTVEVRAMQCREIVLLGLLSDEEEIARATSLAARVPGVQQVDSLLNVFAPQP</sequence>
<dbReference type="PANTHER" id="PTHR34606">
    <property type="entry name" value="BON DOMAIN-CONTAINING PROTEIN"/>
    <property type="match status" value="1"/>
</dbReference>
<dbReference type="PROSITE" id="PS50914">
    <property type="entry name" value="BON"/>
    <property type="match status" value="2"/>
</dbReference>
<dbReference type="Proteomes" id="UP000190027">
    <property type="component" value="Unassembled WGS sequence"/>
</dbReference>
<keyword evidence="1" id="KW-0732">Signal</keyword>
<evidence type="ECO:0000313" key="4">
    <source>
        <dbReference type="Proteomes" id="UP000190027"/>
    </source>
</evidence>
<feature type="domain" description="BON" evidence="2">
    <location>
        <begin position="40"/>
        <end position="109"/>
    </location>
</feature>
<keyword evidence="4" id="KW-1185">Reference proteome</keyword>
<name>A0A1T4WXQ0_9BACT</name>
<evidence type="ECO:0000256" key="1">
    <source>
        <dbReference type="SAM" id="SignalP"/>
    </source>
</evidence>
<dbReference type="OrthoDB" id="5453922at2"/>
<dbReference type="InterPro" id="IPR051686">
    <property type="entry name" value="Lipoprotein_DolP"/>
</dbReference>
<proteinExistence type="predicted"/>
<dbReference type="Pfam" id="PF04972">
    <property type="entry name" value="BON"/>
    <property type="match status" value="2"/>
</dbReference>
<dbReference type="STRING" id="1121449.SAMN02745704_01516"/>
<feature type="chain" id="PRO_5011961914" evidence="1">
    <location>
        <begin position="23"/>
        <end position="189"/>
    </location>
</feature>
<feature type="domain" description="BON" evidence="2">
    <location>
        <begin position="117"/>
        <end position="186"/>
    </location>
</feature>